<organism evidence="10 11">
    <name type="scientific">Cupriavidus numazuensis</name>
    <dbReference type="NCBI Taxonomy" id="221992"/>
    <lineage>
        <taxon>Bacteria</taxon>
        <taxon>Pseudomonadati</taxon>
        <taxon>Pseudomonadota</taxon>
        <taxon>Betaproteobacteria</taxon>
        <taxon>Burkholderiales</taxon>
        <taxon>Burkholderiaceae</taxon>
        <taxon>Cupriavidus</taxon>
    </lineage>
</organism>
<evidence type="ECO:0000256" key="1">
    <source>
        <dbReference type="ARBA" id="ARBA00010203"/>
    </source>
</evidence>
<evidence type="ECO:0000256" key="2">
    <source>
        <dbReference type="ARBA" id="ARBA00022603"/>
    </source>
</evidence>
<dbReference type="Proteomes" id="UP000672657">
    <property type="component" value="Unassembled WGS sequence"/>
</dbReference>
<reference evidence="10 11" key="1">
    <citation type="submission" date="2021-03" db="EMBL/GenBank/DDBJ databases">
        <authorList>
            <person name="Peeters C."/>
        </authorList>
    </citation>
    <scope>NUCLEOTIDE SEQUENCE [LARGE SCALE GENOMIC DNA]</scope>
    <source>
        <strain evidence="10 11">LMG 26411</strain>
    </source>
</reference>
<comment type="catalytic activity">
    <reaction evidence="7">
        <text>a 2'-deoxycytidine in DNA + S-adenosyl-L-methionine = an N(4)-methyl-2'-deoxycytidine in DNA + S-adenosyl-L-homocysteine + H(+)</text>
        <dbReference type="Rhea" id="RHEA:16857"/>
        <dbReference type="Rhea" id="RHEA-COMP:11369"/>
        <dbReference type="Rhea" id="RHEA-COMP:13674"/>
        <dbReference type="ChEBI" id="CHEBI:15378"/>
        <dbReference type="ChEBI" id="CHEBI:57856"/>
        <dbReference type="ChEBI" id="CHEBI:59789"/>
        <dbReference type="ChEBI" id="CHEBI:85452"/>
        <dbReference type="ChEBI" id="CHEBI:137933"/>
        <dbReference type="EC" id="2.1.1.113"/>
    </reaction>
</comment>
<dbReference type="EMBL" id="CAJPVI010000002">
    <property type="protein sequence ID" value="CAG2132355.1"/>
    <property type="molecule type" value="Genomic_DNA"/>
</dbReference>
<evidence type="ECO:0000313" key="10">
    <source>
        <dbReference type="EMBL" id="CAG2132355.1"/>
    </source>
</evidence>
<accession>A0ABM8TB40</accession>
<dbReference type="PROSITE" id="PS00093">
    <property type="entry name" value="N4_MTASE"/>
    <property type="match status" value="1"/>
</dbReference>
<evidence type="ECO:0000256" key="5">
    <source>
        <dbReference type="ARBA" id="ARBA00022747"/>
    </source>
</evidence>
<dbReference type="InterPro" id="IPR001091">
    <property type="entry name" value="RM_Methyltransferase"/>
</dbReference>
<comment type="caution">
    <text evidence="10">The sequence shown here is derived from an EMBL/GenBank/DDBJ whole genome shotgun (WGS) entry which is preliminary data.</text>
</comment>
<dbReference type="InterPro" id="IPR017985">
    <property type="entry name" value="MeTrfase_CN4_CS"/>
</dbReference>
<dbReference type="InterPro" id="IPR029063">
    <property type="entry name" value="SAM-dependent_MTases_sf"/>
</dbReference>
<dbReference type="SUPFAM" id="SSF53335">
    <property type="entry name" value="S-adenosyl-L-methionine-dependent methyltransferases"/>
    <property type="match status" value="1"/>
</dbReference>
<dbReference type="RefSeq" id="WP_211951818.1">
    <property type="nucleotide sequence ID" value="NZ_CAJPVI010000002.1"/>
</dbReference>
<dbReference type="PANTHER" id="PTHR13370:SF3">
    <property type="entry name" value="TRNA (GUANINE(10)-N2)-METHYLTRANSFERASE HOMOLOG"/>
    <property type="match status" value="1"/>
</dbReference>
<protein>
    <recommendedName>
        <fullName evidence="8">Methyltransferase</fullName>
        <ecNumber evidence="8">2.1.1.-</ecNumber>
    </recommendedName>
</protein>
<evidence type="ECO:0000256" key="3">
    <source>
        <dbReference type="ARBA" id="ARBA00022679"/>
    </source>
</evidence>
<keyword evidence="6" id="KW-0238">DNA-binding</keyword>
<keyword evidence="2" id="KW-0489">Methyltransferase</keyword>
<gene>
    <name evidence="10" type="ORF">LMG26411_00603</name>
</gene>
<dbReference type="PANTHER" id="PTHR13370">
    <property type="entry name" value="RNA METHYLASE-RELATED"/>
    <property type="match status" value="1"/>
</dbReference>
<dbReference type="EC" id="2.1.1.-" evidence="8"/>
<keyword evidence="3" id="KW-0808">Transferase</keyword>
<sequence>MKIDHCYQGDCRDIMRDLIATGVRVQCIVTSPPYWGLRDYGHAGQIGQEPTLRDFLASMVEVFDLCRELLADDGTLWLNMGDAYANDAKWGGSTGGKHVKALHGDTSVGRAKTNTGMRPKNLMGQPWRLAFALQDAGWNLRQDIIWHKPNPMPESVRDRCTKAHEYLFLMTRSERYYFDADAIKEPATYGPTPSGVGFGHGTDADERERGRVRVPGNVNAAKGQAAYEAGDERHRTKAGLQAYAHKVRESVKRGEFAGKTNDLEGREAFRAITEMRNKRSVWTIATQSYSGAHFATFPEALVEPCILAGSRPGDIVFDPFMGSGTTASVAQRLGRRWLGSELNPEYIALQAERTRQLGLVLEAA</sequence>
<feature type="domain" description="DNA methylase N-4/N-6" evidence="9">
    <location>
        <begin position="25"/>
        <end position="349"/>
    </location>
</feature>
<evidence type="ECO:0000256" key="6">
    <source>
        <dbReference type="ARBA" id="ARBA00023125"/>
    </source>
</evidence>
<evidence type="ECO:0000313" key="11">
    <source>
        <dbReference type="Proteomes" id="UP000672657"/>
    </source>
</evidence>
<comment type="similarity">
    <text evidence="1">Belongs to the N(4)/N(6)-methyltransferase family. N(4) subfamily.</text>
</comment>
<dbReference type="Pfam" id="PF01555">
    <property type="entry name" value="N6_N4_Mtase"/>
    <property type="match status" value="1"/>
</dbReference>
<dbReference type="InterPro" id="IPR002941">
    <property type="entry name" value="DNA_methylase_N4/N6"/>
</dbReference>
<evidence type="ECO:0000256" key="7">
    <source>
        <dbReference type="ARBA" id="ARBA00049120"/>
    </source>
</evidence>
<keyword evidence="11" id="KW-1185">Reference proteome</keyword>
<dbReference type="PRINTS" id="PR00508">
    <property type="entry name" value="S21N4MTFRASE"/>
</dbReference>
<name>A0ABM8TB40_9BURK</name>
<keyword evidence="5" id="KW-0680">Restriction system</keyword>
<evidence type="ECO:0000256" key="8">
    <source>
        <dbReference type="RuleBase" id="RU362026"/>
    </source>
</evidence>
<proteinExistence type="inferred from homology"/>
<dbReference type="Gene3D" id="3.40.50.150">
    <property type="entry name" value="Vaccinia Virus protein VP39"/>
    <property type="match status" value="1"/>
</dbReference>
<keyword evidence="4" id="KW-0949">S-adenosyl-L-methionine</keyword>
<evidence type="ECO:0000256" key="4">
    <source>
        <dbReference type="ARBA" id="ARBA00022691"/>
    </source>
</evidence>
<evidence type="ECO:0000259" key="9">
    <source>
        <dbReference type="Pfam" id="PF01555"/>
    </source>
</evidence>